<keyword evidence="1" id="KW-1133">Transmembrane helix</keyword>
<dbReference type="RefSeq" id="XP_064769307.1">
    <property type="nucleotide sequence ID" value="XM_064914059.1"/>
</dbReference>
<feature type="transmembrane region" description="Helical" evidence="1">
    <location>
        <begin position="83"/>
        <end position="103"/>
    </location>
</feature>
<accession>A0ABR1F8U8</accession>
<reference evidence="2 3" key="1">
    <citation type="submission" date="2024-03" db="EMBL/GenBank/DDBJ databases">
        <title>Genome-scale model development and genomic sequencing of the oleaginous clade Lipomyces.</title>
        <authorList>
            <consortium name="Lawrence Berkeley National Laboratory"/>
            <person name="Czajka J.J."/>
            <person name="Han Y."/>
            <person name="Kim J."/>
            <person name="Mondo S.J."/>
            <person name="Hofstad B.A."/>
            <person name="Robles A."/>
            <person name="Haridas S."/>
            <person name="Riley R."/>
            <person name="LaButti K."/>
            <person name="Pangilinan J."/>
            <person name="Andreopoulos W."/>
            <person name="Lipzen A."/>
            <person name="Yan J."/>
            <person name="Wang M."/>
            <person name="Ng V."/>
            <person name="Grigoriev I.V."/>
            <person name="Spatafora J.W."/>
            <person name="Magnuson J.K."/>
            <person name="Baker S.E."/>
            <person name="Pomraning K.R."/>
        </authorList>
    </citation>
    <scope>NUCLEOTIDE SEQUENCE [LARGE SCALE GENOMIC DNA]</scope>
    <source>
        <strain evidence="2 3">Phaff 52-87</strain>
    </source>
</reference>
<feature type="transmembrane region" description="Helical" evidence="1">
    <location>
        <begin position="109"/>
        <end position="132"/>
    </location>
</feature>
<sequence>MILSTKNICMVHFTLLNAISYKLLTSPQDISRHGLVFIIGRAMSLPDAEFTKDDPAVGMIAVVLMQLSVVDISAYIDPTTTFLGIAVPFRLMLAFVVSGAAYLSSGDNIALSNSVVFTFAFIEVLMQFWLFVSVREDRSRLIREQAPSE</sequence>
<dbReference type="GeneID" id="90039571"/>
<organism evidence="2 3">
    <name type="scientific">Myxozyma melibiosi</name>
    <dbReference type="NCBI Taxonomy" id="54550"/>
    <lineage>
        <taxon>Eukaryota</taxon>
        <taxon>Fungi</taxon>
        <taxon>Dikarya</taxon>
        <taxon>Ascomycota</taxon>
        <taxon>Saccharomycotina</taxon>
        <taxon>Lipomycetes</taxon>
        <taxon>Lipomycetales</taxon>
        <taxon>Lipomycetaceae</taxon>
        <taxon>Myxozyma</taxon>
    </lineage>
</organism>
<dbReference type="PANTHER" id="PTHR28029:SF1">
    <property type="entry name" value="PROTEIN ILM1"/>
    <property type="match status" value="1"/>
</dbReference>
<keyword evidence="3" id="KW-1185">Reference proteome</keyword>
<protein>
    <submittedName>
        <fullName evidence="2">Increased loss of mitochondrial DNA protein 1</fullName>
    </submittedName>
</protein>
<gene>
    <name evidence="2" type="ORF">BZA70DRAFT_288654</name>
</gene>
<evidence type="ECO:0000313" key="2">
    <source>
        <dbReference type="EMBL" id="KAK7206274.1"/>
    </source>
</evidence>
<keyword evidence="1" id="KW-0812">Transmembrane</keyword>
<proteinExistence type="predicted"/>
<comment type="caution">
    <text evidence="2">The sequence shown here is derived from an EMBL/GenBank/DDBJ whole genome shotgun (WGS) entry which is preliminary data.</text>
</comment>
<dbReference type="PANTHER" id="PTHR28029">
    <property type="entry name" value="PROTEIN ILM1"/>
    <property type="match status" value="1"/>
</dbReference>
<evidence type="ECO:0000313" key="3">
    <source>
        <dbReference type="Proteomes" id="UP001498771"/>
    </source>
</evidence>
<dbReference type="Pfam" id="PF10311">
    <property type="entry name" value="Ilm1"/>
    <property type="match status" value="1"/>
</dbReference>
<evidence type="ECO:0000256" key="1">
    <source>
        <dbReference type="SAM" id="Phobius"/>
    </source>
</evidence>
<keyword evidence="1" id="KW-0472">Membrane</keyword>
<dbReference type="Proteomes" id="UP001498771">
    <property type="component" value="Unassembled WGS sequence"/>
</dbReference>
<dbReference type="InterPro" id="IPR018815">
    <property type="entry name" value="Incr_loss_mito_DNA_1"/>
</dbReference>
<dbReference type="EMBL" id="JBBJBU010000003">
    <property type="protein sequence ID" value="KAK7206274.1"/>
    <property type="molecule type" value="Genomic_DNA"/>
</dbReference>
<name>A0ABR1F8U8_9ASCO</name>